<feature type="compositionally biased region" description="Basic residues" evidence="1">
    <location>
        <begin position="16"/>
        <end position="26"/>
    </location>
</feature>
<sequence>MLEAEKINSPVIKILRRPTRSAKRPIKSNNEANVSA</sequence>
<feature type="compositionally biased region" description="Polar residues" evidence="1">
    <location>
        <begin position="27"/>
        <end position="36"/>
    </location>
</feature>
<reference evidence="2" key="1">
    <citation type="submission" date="2020-05" db="EMBL/GenBank/DDBJ databases">
        <authorList>
            <person name="Chiriac C."/>
            <person name="Salcher M."/>
            <person name="Ghai R."/>
            <person name="Kavagutti S V."/>
        </authorList>
    </citation>
    <scope>NUCLEOTIDE SEQUENCE</scope>
</reference>
<feature type="region of interest" description="Disordered" evidence="1">
    <location>
        <begin position="16"/>
        <end position="36"/>
    </location>
</feature>
<name>A0A6J6W5K0_9ZZZZ</name>
<proteinExistence type="predicted"/>
<protein>
    <submittedName>
        <fullName evidence="2">Unannotated protein</fullName>
    </submittedName>
</protein>
<accession>A0A6J6W5K0</accession>
<evidence type="ECO:0000313" key="2">
    <source>
        <dbReference type="EMBL" id="CAB4779059.1"/>
    </source>
</evidence>
<dbReference type="EMBL" id="CAEZZX010000102">
    <property type="protein sequence ID" value="CAB4779059.1"/>
    <property type="molecule type" value="Genomic_DNA"/>
</dbReference>
<organism evidence="2">
    <name type="scientific">freshwater metagenome</name>
    <dbReference type="NCBI Taxonomy" id="449393"/>
    <lineage>
        <taxon>unclassified sequences</taxon>
        <taxon>metagenomes</taxon>
        <taxon>ecological metagenomes</taxon>
    </lineage>
</organism>
<evidence type="ECO:0000256" key="1">
    <source>
        <dbReference type="SAM" id="MobiDB-lite"/>
    </source>
</evidence>
<gene>
    <name evidence="2" type="ORF">UFOPK2938_00598</name>
</gene>
<dbReference type="AlphaFoldDB" id="A0A6J6W5K0"/>